<organism evidence="10 11">
    <name type="scientific">Thermoleptolyngbya sichuanensis A183</name>
    <dbReference type="NCBI Taxonomy" id="2737172"/>
    <lineage>
        <taxon>Bacteria</taxon>
        <taxon>Bacillati</taxon>
        <taxon>Cyanobacteriota</taxon>
        <taxon>Cyanophyceae</taxon>
        <taxon>Oculatellales</taxon>
        <taxon>Oculatellaceae</taxon>
        <taxon>Thermoleptolyngbya</taxon>
        <taxon>Thermoleptolyngbya sichuanensis</taxon>
    </lineage>
</organism>
<dbReference type="PANTHER" id="PTHR33281:SF19">
    <property type="entry name" value="VOLTAGE-DEPENDENT ANION CHANNEL-FORMING PROTEIN YNEE"/>
    <property type="match status" value="1"/>
</dbReference>
<dbReference type="RefSeq" id="WP_172358051.1">
    <property type="nucleotide sequence ID" value="NZ_CP053661.1"/>
</dbReference>
<comment type="subcellular location">
    <subcellularLocation>
        <location evidence="1">Cell membrane</location>
        <topology evidence="1">Multi-pass membrane protein</topology>
    </subcellularLocation>
</comment>
<dbReference type="KEGG" id="theu:HPC62_18855"/>
<proteinExistence type="inferred from homology"/>
<dbReference type="Proteomes" id="UP000505210">
    <property type="component" value="Chromosome"/>
</dbReference>
<reference evidence="10 11" key="1">
    <citation type="submission" date="2020-05" db="EMBL/GenBank/DDBJ databases">
        <title>Complete genome sequence of of a novel Thermoleptolyngbya strain isolated from hot springs of Ganzi, Sichuan China.</title>
        <authorList>
            <person name="Tang J."/>
            <person name="Daroch M."/>
            <person name="Li L."/>
            <person name="Waleron K."/>
            <person name="Waleron M."/>
            <person name="Waleron M."/>
        </authorList>
    </citation>
    <scope>NUCLEOTIDE SEQUENCE [LARGE SCALE GENOMIC DNA]</scope>
    <source>
        <strain evidence="10 11">PKUAC-SCTA183</strain>
    </source>
</reference>
<evidence type="ECO:0000313" key="11">
    <source>
        <dbReference type="Proteomes" id="UP000505210"/>
    </source>
</evidence>
<dbReference type="Pfam" id="PF25539">
    <property type="entry name" value="Bestrophin_2"/>
    <property type="match status" value="1"/>
</dbReference>
<dbReference type="AlphaFoldDB" id="A0A6M8BBH6"/>
<comment type="similarity">
    <text evidence="8">Belongs to the anion channel-forming bestrophin (TC 1.A.46) family.</text>
</comment>
<name>A0A6M8BBH6_9CYAN</name>
<evidence type="ECO:0000256" key="9">
    <source>
        <dbReference type="SAM" id="Phobius"/>
    </source>
</evidence>
<evidence type="ECO:0000256" key="5">
    <source>
        <dbReference type="ARBA" id="ARBA00022989"/>
    </source>
</evidence>
<feature type="transmembrane region" description="Helical" evidence="9">
    <location>
        <begin position="54"/>
        <end position="76"/>
    </location>
</feature>
<evidence type="ECO:0008006" key="12">
    <source>
        <dbReference type="Google" id="ProtNLM"/>
    </source>
</evidence>
<dbReference type="InterPro" id="IPR044669">
    <property type="entry name" value="YneE/VCCN1/2-like"/>
</dbReference>
<dbReference type="EMBL" id="CP053661">
    <property type="protein sequence ID" value="QKD83978.1"/>
    <property type="molecule type" value="Genomic_DNA"/>
</dbReference>
<keyword evidence="3" id="KW-1003">Cell membrane</keyword>
<evidence type="ECO:0000256" key="1">
    <source>
        <dbReference type="ARBA" id="ARBA00004651"/>
    </source>
</evidence>
<dbReference type="GO" id="GO:0005254">
    <property type="term" value="F:chloride channel activity"/>
    <property type="evidence" value="ECO:0007669"/>
    <property type="project" value="InterPro"/>
</dbReference>
<dbReference type="PANTHER" id="PTHR33281">
    <property type="entry name" value="UPF0187 PROTEIN YNEE"/>
    <property type="match status" value="1"/>
</dbReference>
<evidence type="ECO:0000256" key="2">
    <source>
        <dbReference type="ARBA" id="ARBA00022448"/>
    </source>
</evidence>
<keyword evidence="6" id="KW-0406">Ion transport</keyword>
<gene>
    <name evidence="10" type="ORF">HPC62_18855</name>
</gene>
<evidence type="ECO:0000313" key="10">
    <source>
        <dbReference type="EMBL" id="QKD83978.1"/>
    </source>
</evidence>
<protein>
    <recommendedName>
        <fullName evidence="12">Bestrophin</fullName>
    </recommendedName>
</protein>
<keyword evidence="7 9" id="KW-0472">Membrane</keyword>
<keyword evidence="11" id="KW-1185">Reference proteome</keyword>
<sequence length="325" mass="36894">MPQPRWNLLLAPQKRSWFRSALQLRGSVVPYVLPRALLCGLFGELIAILHARDLAVSIPALSGLIPNIVLGLLLVFRTNTAYERFWEGRKLWGTLTNTTRNLARQIWVNVAEKNSQDRAQKISILRLLVAFAVATKLHLRKQSFEDLMLLDLLPKDYYFKLQNTNTPPLEIAFWISSYLQKQRRRNRLTAYQLDTMQKMISTMVDVLGGCERILRTPIPLAYVIHLKQLLLLYCLTLPFQLVADLQWATGPIVALITFTLLGIEEIGIEIENPFGTDANDLPLDAMCLNMLRDVEDLISLGSAWAIDSKPLAETQVQPKDAYAAE</sequence>
<keyword evidence="4 9" id="KW-0812">Transmembrane</keyword>
<feature type="transmembrane region" description="Helical" evidence="9">
    <location>
        <begin position="28"/>
        <end position="48"/>
    </location>
</feature>
<evidence type="ECO:0000256" key="6">
    <source>
        <dbReference type="ARBA" id="ARBA00023065"/>
    </source>
</evidence>
<keyword evidence="2" id="KW-0813">Transport</keyword>
<evidence type="ECO:0000256" key="3">
    <source>
        <dbReference type="ARBA" id="ARBA00022475"/>
    </source>
</evidence>
<keyword evidence="5 9" id="KW-1133">Transmembrane helix</keyword>
<dbReference type="GO" id="GO:0005886">
    <property type="term" value="C:plasma membrane"/>
    <property type="evidence" value="ECO:0007669"/>
    <property type="project" value="UniProtKB-SubCell"/>
</dbReference>
<evidence type="ECO:0000256" key="7">
    <source>
        <dbReference type="ARBA" id="ARBA00023136"/>
    </source>
</evidence>
<evidence type="ECO:0000256" key="8">
    <source>
        <dbReference type="ARBA" id="ARBA00034708"/>
    </source>
</evidence>
<accession>A0A6M8BBH6</accession>
<evidence type="ECO:0000256" key="4">
    <source>
        <dbReference type="ARBA" id="ARBA00022692"/>
    </source>
</evidence>